<gene>
    <name evidence="5" type="ORF">ACFSJD_30125</name>
</gene>
<dbReference type="EC" id="2.4.-.-" evidence="5"/>
<dbReference type="PANTHER" id="PTHR45947:SF3">
    <property type="entry name" value="SULFOQUINOVOSYL TRANSFERASE SQD2"/>
    <property type="match status" value="1"/>
</dbReference>
<feature type="domain" description="Glycosyltransferase subfamily 4-like N-terminal" evidence="4">
    <location>
        <begin position="23"/>
        <end position="183"/>
    </location>
</feature>
<accession>A0ABW4F2K2</accession>
<protein>
    <submittedName>
        <fullName evidence="5">Glycosyltransferase family 4 protein</fullName>
        <ecNumber evidence="5">2.4.-.-</ecNumber>
    </submittedName>
</protein>
<dbReference type="PANTHER" id="PTHR45947">
    <property type="entry name" value="SULFOQUINOVOSYL TRANSFERASE SQD2"/>
    <property type="match status" value="1"/>
</dbReference>
<keyword evidence="1 5" id="KW-0328">Glycosyltransferase</keyword>
<comment type="caution">
    <text evidence="5">The sequence shown here is derived from an EMBL/GenBank/DDBJ whole genome shotgun (WGS) entry which is preliminary data.</text>
</comment>
<proteinExistence type="predicted"/>
<dbReference type="Pfam" id="PF13439">
    <property type="entry name" value="Glyco_transf_4"/>
    <property type="match status" value="1"/>
</dbReference>
<dbReference type="RefSeq" id="WP_344723603.1">
    <property type="nucleotide sequence ID" value="NZ_BAAAUS010000022.1"/>
</dbReference>
<evidence type="ECO:0000259" key="3">
    <source>
        <dbReference type="Pfam" id="PF00534"/>
    </source>
</evidence>
<keyword evidence="6" id="KW-1185">Reference proteome</keyword>
<dbReference type="InterPro" id="IPR050194">
    <property type="entry name" value="Glycosyltransferase_grp1"/>
</dbReference>
<dbReference type="Gene3D" id="3.40.50.2000">
    <property type="entry name" value="Glycogen Phosphorylase B"/>
    <property type="match status" value="2"/>
</dbReference>
<dbReference type="InterPro" id="IPR028098">
    <property type="entry name" value="Glyco_trans_4-like_N"/>
</dbReference>
<evidence type="ECO:0000256" key="2">
    <source>
        <dbReference type="ARBA" id="ARBA00022679"/>
    </source>
</evidence>
<evidence type="ECO:0000313" key="5">
    <source>
        <dbReference type="EMBL" id="MFD1521788.1"/>
    </source>
</evidence>
<dbReference type="SUPFAM" id="SSF53756">
    <property type="entry name" value="UDP-Glycosyltransferase/glycogen phosphorylase"/>
    <property type="match status" value="1"/>
</dbReference>
<dbReference type="GO" id="GO:0016757">
    <property type="term" value="F:glycosyltransferase activity"/>
    <property type="evidence" value="ECO:0007669"/>
    <property type="project" value="UniProtKB-KW"/>
</dbReference>
<keyword evidence="2 5" id="KW-0808">Transferase</keyword>
<reference evidence="6" key="1">
    <citation type="journal article" date="2019" name="Int. J. Syst. Evol. Microbiol.">
        <title>The Global Catalogue of Microorganisms (GCM) 10K type strain sequencing project: providing services to taxonomists for standard genome sequencing and annotation.</title>
        <authorList>
            <consortium name="The Broad Institute Genomics Platform"/>
            <consortium name="The Broad Institute Genome Sequencing Center for Infectious Disease"/>
            <person name="Wu L."/>
            <person name="Ma J."/>
        </authorList>
    </citation>
    <scope>NUCLEOTIDE SEQUENCE [LARGE SCALE GENOMIC DNA]</scope>
    <source>
        <strain evidence="6">CCM 7043</strain>
    </source>
</reference>
<dbReference type="EMBL" id="JBHUCO010000039">
    <property type="protein sequence ID" value="MFD1521788.1"/>
    <property type="molecule type" value="Genomic_DNA"/>
</dbReference>
<name>A0ABW4F2K2_9PSEU</name>
<dbReference type="InterPro" id="IPR001296">
    <property type="entry name" value="Glyco_trans_1"/>
</dbReference>
<evidence type="ECO:0000259" key="4">
    <source>
        <dbReference type="Pfam" id="PF13439"/>
    </source>
</evidence>
<feature type="domain" description="Glycosyl transferase family 1" evidence="3">
    <location>
        <begin position="188"/>
        <end position="344"/>
    </location>
</feature>
<sequence length="374" mass="39945">MGTDTTMRILHLGFEDPRMPGAGGGSVRTHEMNKRLVAAGHDVTVLTTGYPDAVERVQDGVHYVPVGAGRGANRLTRLAGYVSGLPAAARRHQDVDLVVEDFFAPFSTMAAPLWTGRPTIGIVQWLHARAKASEYGLPFHLVERVGVRKHHHLIAVSRGTADQLLAMNPRLRVDVIGNGVDPQAFTTTPQTGRDVVFLGRLEIVGKGLDLLLAAWARASALVAGQLIVAGGGPDEARVRARVAELGLSHRVSFAGWVRGEEKFRLLASARLVVVPSRHETFGLVALEALASGTPVIAFDIPCLREVVPPGAGWRIPPFDVNALAERIIATHAEDGQLAAAGRAGRAFAESYDWDVLAGLQADAYRAAIDAVPAH</sequence>
<evidence type="ECO:0000313" key="6">
    <source>
        <dbReference type="Proteomes" id="UP001597114"/>
    </source>
</evidence>
<dbReference type="Proteomes" id="UP001597114">
    <property type="component" value="Unassembled WGS sequence"/>
</dbReference>
<dbReference type="Pfam" id="PF00534">
    <property type="entry name" value="Glycos_transf_1"/>
    <property type="match status" value="1"/>
</dbReference>
<evidence type="ECO:0000256" key="1">
    <source>
        <dbReference type="ARBA" id="ARBA00022676"/>
    </source>
</evidence>
<organism evidence="5 6">
    <name type="scientific">Pseudonocardia yunnanensis</name>
    <dbReference type="NCBI Taxonomy" id="58107"/>
    <lineage>
        <taxon>Bacteria</taxon>
        <taxon>Bacillati</taxon>
        <taxon>Actinomycetota</taxon>
        <taxon>Actinomycetes</taxon>
        <taxon>Pseudonocardiales</taxon>
        <taxon>Pseudonocardiaceae</taxon>
        <taxon>Pseudonocardia</taxon>
    </lineage>
</organism>
<dbReference type="CDD" id="cd03801">
    <property type="entry name" value="GT4_PimA-like"/>
    <property type="match status" value="1"/>
</dbReference>